<dbReference type="EMBL" id="FZNW01000021">
    <property type="protein sequence ID" value="SNR82876.1"/>
    <property type="molecule type" value="Genomic_DNA"/>
</dbReference>
<sequence>MKLNGSEEVYRYIGETFKSAFDDPRLGPTLEGRRLRLRFGLIDPDCVLDIDTERREVRMGDHRSSVPSAMVAMNGDNANLCCQGRLDVSEALASGDIVVEGSGYELLELVSQQDTFAHLYVDTLKREGRQDLLAC</sequence>
<evidence type="ECO:0008006" key="3">
    <source>
        <dbReference type="Google" id="ProtNLM"/>
    </source>
</evidence>
<organism evidence="1 2">
    <name type="scientific">Haloechinothrix alba</name>
    <dbReference type="NCBI Taxonomy" id="664784"/>
    <lineage>
        <taxon>Bacteria</taxon>
        <taxon>Bacillati</taxon>
        <taxon>Actinomycetota</taxon>
        <taxon>Actinomycetes</taxon>
        <taxon>Pseudonocardiales</taxon>
        <taxon>Pseudonocardiaceae</taxon>
        <taxon>Haloechinothrix</taxon>
    </lineage>
</organism>
<accession>A0A238ZHC7</accession>
<dbReference type="InterPro" id="IPR036527">
    <property type="entry name" value="SCP2_sterol-bd_dom_sf"/>
</dbReference>
<dbReference type="SUPFAM" id="SSF55718">
    <property type="entry name" value="SCP-like"/>
    <property type="match status" value="1"/>
</dbReference>
<proteinExistence type="predicted"/>
<protein>
    <recommendedName>
        <fullName evidence="3">SCP-2 sterol transfer family protein</fullName>
    </recommendedName>
</protein>
<name>A0A238ZHC7_9PSEU</name>
<reference evidence="1 2" key="1">
    <citation type="submission" date="2017-06" db="EMBL/GenBank/DDBJ databases">
        <authorList>
            <person name="Kim H.J."/>
            <person name="Triplett B.A."/>
        </authorList>
    </citation>
    <scope>NUCLEOTIDE SEQUENCE [LARGE SCALE GENOMIC DNA]</scope>
    <source>
        <strain evidence="1 2">DSM 45207</strain>
    </source>
</reference>
<dbReference type="OrthoDB" id="5418706at2"/>
<gene>
    <name evidence="1" type="ORF">SAMN06265360_12186</name>
</gene>
<dbReference type="AlphaFoldDB" id="A0A238ZHC7"/>
<evidence type="ECO:0000313" key="1">
    <source>
        <dbReference type="EMBL" id="SNR82876.1"/>
    </source>
</evidence>
<dbReference type="RefSeq" id="WP_089302964.1">
    <property type="nucleotide sequence ID" value="NZ_FZNW01000021.1"/>
</dbReference>
<evidence type="ECO:0000313" key="2">
    <source>
        <dbReference type="Proteomes" id="UP000198348"/>
    </source>
</evidence>
<keyword evidence="2" id="KW-1185">Reference proteome</keyword>
<dbReference type="Proteomes" id="UP000198348">
    <property type="component" value="Unassembled WGS sequence"/>
</dbReference>